<dbReference type="InterPro" id="IPR003660">
    <property type="entry name" value="HAMP_dom"/>
</dbReference>
<keyword evidence="5" id="KW-0812">Transmembrane</keyword>
<gene>
    <name evidence="8" type="ORF">ACFOOT_18735</name>
</gene>
<comment type="similarity">
    <text evidence="2">Belongs to the methyl-accepting chemotaxis (MCP) protein family.</text>
</comment>
<keyword evidence="3" id="KW-0807">Transducer</keyword>
<dbReference type="CDD" id="cd11386">
    <property type="entry name" value="MCP_signal"/>
    <property type="match status" value="1"/>
</dbReference>
<feature type="domain" description="HAMP" evidence="7">
    <location>
        <begin position="181"/>
        <end position="234"/>
    </location>
</feature>
<dbReference type="SMART" id="SM00283">
    <property type="entry name" value="MA"/>
    <property type="match status" value="1"/>
</dbReference>
<evidence type="ECO:0000259" key="6">
    <source>
        <dbReference type="PROSITE" id="PS50111"/>
    </source>
</evidence>
<sequence>MVAQIRFGGPMHHESLLQDELLADILPPPCFVVEPYLHTTLMLTDPGHVEPGMKALQEEEAQFRQRLAYWQAAPVPDDMRGAVNATLDAEVEFWKTVDDQFLPAARRGDTAMMRTVHDGALSQAYQRQHDRVNALVTLSNAERARLLDAGYRRVLVSLALSGLLALAVLGAIVWAGVQLRRRVIAPLVDTAAGIQEMAKGDYDYPIDGNTRPDEIGEIVRALDVFRGAAKRSQAGRRDQEMVVTALTQGLDVMAARNLEVRLEEPFPGNLDTLRNNYNSAVGAMAEALRAVRVGANKVSRAIAEIRAASEDLAQRNEQQAASLATTAHSLDTVTSSVGETAARAASVQSAVGAAQREAEAGGEVVTRAVAAMAGIEASSEKIGQIISVIDGIAFQTNLLALNAGVEAARAGDAGKGFAVVASEVRALAQRSADAARDIKELIGESTLQVSQGVTLVGETGERLGDIVARVGEIGGLVSGIAEAAIEQADKLRDVNRAVSDMDRMTQQNAAMVEQSSAATRSLATEAEALAQLVGTFQTRDVANRPAHVAKATDLRRDSMLDQDRPGPRLALAAG</sequence>
<keyword evidence="1" id="KW-0145">Chemotaxis</keyword>
<feature type="domain" description="HAMP" evidence="7">
    <location>
        <begin position="237"/>
        <end position="289"/>
    </location>
</feature>
<dbReference type="PROSITE" id="PS50111">
    <property type="entry name" value="CHEMOTAXIS_TRANSDUC_2"/>
    <property type="match status" value="1"/>
</dbReference>
<feature type="compositionally biased region" description="Basic and acidic residues" evidence="4">
    <location>
        <begin position="553"/>
        <end position="566"/>
    </location>
</feature>
<dbReference type="PANTHER" id="PTHR43531:SF11">
    <property type="entry name" value="METHYL-ACCEPTING CHEMOTAXIS PROTEIN 3"/>
    <property type="match status" value="1"/>
</dbReference>
<organism evidence="8 9">
    <name type="scientific">Novosphingobium pokkalii</name>
    <dbReference type="NCBI Taxonomy" id="1770194"/>
    <lineage>
        <taxon>Bacteria</taxon>
        <taxon>Pseudomonadati</taxon>
        <taxon>Pseudomonadota</taxon>
        <taxon>Alphaproteobacteria</taxon>
        <taxon>Sphingomonadales</taxon>
        <taxon>Sphingomonadaceae</taxon>
        <taxon>Novosphingobium</taxon>
    </lineage>
</organism>
<dbReference type="SUPFAM" id="SSF158472">
    <property type="entry name" value="HAMP domain-like"/>
    <property type="match status" value="1"/>
</dbReference>
<keyword evidence="5" id="KW-0472">Membrane</keyword>
<evidence type="ECO:0000256" key="1">
    <source>
        <dbReference type="ARBA" id="ARBA00022500"/>
    </source>
</evidence>
<protein>
    <submittedName>
        <fullName evidence="8">Methyl-accepting chemotaxis protein</fullName>
    </submittedName>
</protein>
<evidence type="ECO:0000256" key="4">
    <source>
        <dbReference type="SAM" id="MobiDB-lite"/>
    </source>
</evidence>
<evidence type="ECO:0000256" key="5">
    <source>
        <dbReference type="SAM" id="Phobius"/>
    </source>
</evidence>
<dbReference type="Proteomes" id="UP001595683">
    <property type="component" value="Unassembled WGS sequence"/>
</dbReference>
<dbReference type="InterPro" id="IPR004089">
    <property type="entry name" value="MCPsignal_dom"/>
</dbReference>
<feature type="transmembrane region" description="Helical" evidence="5">
    <location>
        <begin position="154"/>
        <end position="177"/>
    </location>
</feature>
<accession>A0ABV7V7P3</accession>
<dbReference type="Pfam" id="PF00015">
    <property type="entry name" value="MCPsignal"/>
    <property type="match status" value="1"/>
</dbReference>
<dbReference type="PRINTS" id="PR00260">
    <property type="entry name" value="CHEMTRNSDUCR"/>
</dbReference>
<keyword evidence="5" id="KW-1133">Transmembrane helix</keyword>
<dbReference type="EMBL" id="JBHRYE010000046">
    <property type="protein sequence ID" value="MFC3673464.1"/>
    <property type="molecule type" value="Genomic_DNA"/>
</dbReference>
<proteinExistence type="inferred from homology"/>
<evidence type="ECO:0000256" key="3">
    <source>
        <dbReference type="PROSITE-ProRule" id="PRU00284"/>
    </source>
</evidence>
<evidence type="ECO:0000313" key="8">
    <source>
        <dbReference type="EMBL" id="MFC3673464.1"/>
    </source>
</evidence>
<dbReference type="Gene3D" id="1.10.287.950">
    <property type="entry name" value="Methyl-accepting chemotaxis protein"/>
    <property type="match status" value="1"/>
</dbReference>
<feature type="domain" description="Methyl-accepting transducer" evidence="6">
    <location>
        <begin position="294"/>
        <end position="523"/>
    </location>
</feature>
<dbReference type="Gene3D" id="6.10.340.10">
    <property type="match status" value="1"/>
</dbReference>
<dbReference type="CDD" id="cd06225">
    <property type="entry name" value="HAMP"/>
    <property type="match status" value="1"/>
</dbReference>
<dbReference type="PROSITE" id="PS50885">
    <property type="entry name" value="HAMP"/>
    <property type="match status" value="2"/>
</dbReference>
<evidence type="ECO:0000313" key="9">
    <source>
        <dbReference type="Proteomes" id="UP001595683"/>
    </source>
</evidence>
<dbReference type="SMART" id="SM00304">
    <property type="entry name" value="HAMP"/>
    <property type="match status" value="2"/>
</dbReference>
<reference evidence="9" key="1">
    <citation type="journal article" date="2019" name="Int. J. Syst. Evol. Microbiol.">
        <title>The Global Catalogue of Microorganisms (GCM) 10K type strain sequencing project: providing services to taxonomists for standard genome sequencing and annotation.</title>
        <authorList>
            <consortium name="The Broad Institute Genomics Platform"/>
            <consortium name="The Broad Institute Genome Sequencing Center for Infectious Disease"/>
            <person name="Wu L."/>
            <person name="Ma J."/>
        </authorList>
    </citation>
    <scope>NUCLEOTIDE SEQUENCE [LARGE SCALE GENOMIC DNA]</scope>
    <source>
        <strain evidence="9">KCTC 42224</strain>
    </source>
</reference>
<keyword evidence="9" id="KW-1185">Reference proteome</keyword>
<dbReference type="InterPro" id="IPR051310">
    <property type="entry name" value="MCP_chemotaxis"/>
</dbReference>
<dbReference type="SUPFAM" id="SSF58104">
    <property type="entry name" value="Methyl-accepting chemotaxis protein (MCP) signaling domain"/>
    <property type="match status" value="1"/>
</dbReference>
<comment type="caution">
    <text evidence="8">The sequence shown here is derived from an EMBL/GenBank/DDBJ whole genome shotgun (WGS) entry which is preliminary data.</text>
</comment>
<name>A0ABV7V7P3_9SPHN</name>
<feature type="region of interest" description="Disordered" evidence="4">
    <location>
        <begin position="553"/>
        <end position="574"/>
    </location>
</feature>
<evidence type="ECO:0000259" key="7">
    <source>
        <dbReference type="PROSITE" id="PS50885"/>
    </source>
</evidence>
<evidence type="ECO:0000256" key="2">
    <source>
        <dbReference type="ARBA" id="ARBA00029447"/>
    </source>
</evidence>
<dbReference type="PANTHER" id="PTHR43531">
    <property type="entry name" value="PROTEIN ICFG"/>
    <property type="match status" value="1"/>
</dbReference>
<dbReference type="InterPro" id="IPR004090">
    <property type="entry name" value="Chemotax_Me-accpt_rcpt"/>
</dbReference>
<dbReference type="Pfam" id="PF00672">
    <property type="entry name" value="HAMP"/>
    <property type="match status" value="1"/>
</dbReference>